<dbReference type="EMBL" id="CAXKWB010023431">
    <property type="protein sequence ID" value="CAL4125280.1"/>
    <property type="molecule type" value="Genomic_DNA"/>
</dbReference>
<proteinExistence type="predicted"/>
<evidence type="ECO:0000256" key="1">
    <source>
        <dbReference type="SAM" id="MobiDB-lite"/>
    </source>
</evidence>
<organism evidence="2 3">
    <name type="scientific">Meganyctiphanes norvegica</name>
    <name type="common">Northern krill</name>
    <name type="synonym">Thysanopoda norvegica</name>
    <dbReference type="NCBI Taxonomy" id="48144"/>
    <lineage>
        <taxon>Eukaryota</taxon>
        <taxon>Metazoa</taxon>
        <taxon>Ecdysozoa</taxon>
        <taxon>Arthropoda</taxon>
        <taxon>Crustacea</taxon>
        <taxon>Multicrustacea</taxon>
        <taxon>Malacostraca</taxon>
        <taxon>Eumalacostraca</taxon>
        <taxon>Eucarida</taxon>
        <taxon>Euphausiacea</taxon>
        <taxon>Euphausiidae</taxon>
        <taxon>Meganyctiphanes</taxon>
    </lineage>
</organism>
<feature type="compositionally biased region" description="Polar residues" evidence="1">
    <location>
        <begin position="688"/>
        <end position="697"/>
    </location>
</feature>
<dbReference type="AlphaFoldDB" id="A0AAV2RIA3"/>
<accession>A0AAV2RIA3</accession>
<name>A0AAV2RIA3_MEGNR</name>
<gene>
    <name evidence="2" type="ORF">MNOR_LOCUS25027</name>
</gene>
<protein>
    <submittedName>
        <fullName evidence="2">Uncharacterized protein</fullName>
    </submittedName>
</protein>
<reference evidence="2 3" key="1">
    <citation type="submission" date="2024-05" db="EMBL/GenBank/DDBJ databases">
        <authorList>
            <person name="Wallberg A."/>
        </authorList>
    </citation>
    <scope>NUCLEOTIDE SEQUENCE [LARGE SCALE GENOMIC DNA]</scope>
</reference>
<feature type="region of interest" description="Disordered" evidence="1">
    <location>
        <begin position="666"/>
        <end position="697"/>
    </location>
</feature>
<keyword evidence="3" id="KW-1185">Reference proteome</keyword>
<evidence type="ECO:0000313" key="3">
    <source>
        <dbReference type="Proteomes" id="UP001497623"/>
    </source>
</evidence>
<evidence type="ECO:0000313" key="2">
    <source>
        <dbReference type="EMBL" id="CAL4125280.1"/>
    </source>
</evidence>
<comment type="caution">
    <text evidence="2">The sequence shown here is derived from an EMBL/GenBank/DDBJ whole genome shotgun (WGS) entry which is preliminary data.</text>
</comment>
<dbReference type="Proteomes" id="UP001497623">
    <property type="component" value="Unassembled WGS sequence"/>
</dbReference>
<sequence>MEKLIPYYCNLTKNCKKILFLVVTGLYNLAPLQKIEDFPFPKLPSIRELFFDYLSVFRKNVKEIRHQILQEFLLKGWKFQWYVKNRLDPNVVVVMVPPLPGLITQCGSEDLEKEECLIESYKEFCTVWTSMCCDMFTLHGLDSNIFKSYIESCDEFVSVMNPSAGIQDITRKLNDWFEMIKLLLQSKYHRHLPIYCNNFRRNLKCGNVTETKECPYSHRCEICNQGDHGRASCCILDNFICLKYNWNTCNDVFCSLKHLCLVCGRNHLVLNCEVHFMQLLSTSQMTQDSTSCKTKYKRVVLVGNQVALRPFVSSRIPELKKITDIKQLVVDVNLNCHESSMRALYAVQSHMVKHPEFTSDTLWILIVDMSNWLDSCSLCSPHFLDKNDLCTEEIKMLKVKDDLPTRFYKAEQFAKSTFTYIGKKSAFILTPFIGQTVLCPPPDICPSEQSCLTLGPQEVEKFDLSEFHNLVHKSPALKKLQIYSPSINKDVLSKHLAAFEECWLDSVKNIMNMQNIPLVVYDKYVFIKYLYNKKDTFKVLENIHEYCGPNTGYYYWDAFMVTLIKYLCDPKFDEVELMCDFDKVFINSNKDGRKFEEKNKIVKSLMDSSHSEISLAKSIDEEKSIETSEKKYPEDSTYLWLQKILETQKMHFKIKKIKGMHHEVLHTDTSKQSEGLHNLEKSEREPESQQNVFSSESQNSKSSVLDIKEDELILLSSSVFKDSTDVWLQMILESFNEAKKKIFVYNLPQ</sequence>
<feature type="non-terminal residue" evidence="2">
    <location>
        <position position="749"/>
    </location>
</feature>
<feature type="compositionally biased region" description="Basic and acidic residues" evidence="1">
    <location>
        <begin position="677"/>
        <end position="687"/>
    </location>
</feature>